<dbReference type="Gene3D" id="2.170.150.80">
    <property type="entry name" value="NAC domain"/>
    <property type="match status" value="1"/>
</dbReference>
<keyword evidence="3" id="KW-0238">DNA-binding</keyword>
<dbReference type="OrthoDB" id="1921961at2759"/>
<feature type="domain" description="NAC" evidence="7">
    <location>
        <begin position="19"/>
        <end position="178"/>
    </location>
</feature>
<evidence type="ECO:0000256" key="5">
    <source>
        <dbReference type="ARBA" id="ARBA00023242"/>
    </source>
</evidence>
<comment type="caution">
    <text evidence="8">The sequence shown here is derived from an EMBL/GenBank/DDBJ whole genome shotgun (WGS) entry which is preliminary data.</text>
</comment>
<dbReference type="EMBL" id="CAJGYO010000005">
    <property type="protein sequence ID" value="CAD6233739.1"/>
    <property type="molecule type" value="Genomic_DNA"/>
</dbReference>
<evidence type="ECO:0000313" key="9">
    <source>
        <dbReference type="Proteomes" id="UP000604825"/>
    </source>
</evidence>
<keyword evidence="9" id="KW-1185">Reference proteome</keyword>
<protein>
    <recommendedName>
        <fullName evidence="7">NAC domain-containing protein</fullName>
    </recommendedName>
</protein>
<evidence type="ECO:0000256" key="6">
    <source>
        <dbReference type="SAM" id="MobiDB-lite"/>
    </source>
</evidence>
<gene>
    <name evidence="8" type="ORF">NCGR_LOCUS23021</name>
</gene>
<dbReference type="InterPro" id="IPR003441">
    <property type="entry name" value="NAC-dom"/>
</dbReference>
<dbReference type="PROSITE" id="PS51005">
    <property type="entry name" value="NAC"/>
    <property type="match status" value="1"/>
</dbReference>
<evidence type="ECO:0000256" key="2">
    <source>
        <dbReference type="ARBA" id="ARBA00023015"/>
    </source>
</evidence>
<dbReference type="SUPFAM" id="SSF101941">
    <property type="entry name" value="NAC domain"/>
    <property type="match status" value="1"/>
</dbReference>
<dbReference type="GO" id="GO:0006355">
    <property type="term" value="P:regulation of DNA-templated transcription"/>
    <property type="evidence" value="ECO:0007669"/>
    <property type="project" value="InterPro"/>
</dbReference>
<dbReference type="PANTHER" id="PTHR31744">
    <property type="entry name" value="PROTEIN CUP-SHAPED COTYLEDON 2-RELATED"/>
    <property type="match status" value="1"/>
</dbReference>
<evidence type="ECO:0000313" key="8">
    <source>
        <dbReference type="EMBL" id="CAD6233739.1"/>
    </source>
</evidence>
<dbReference type="PANTHER" id="PTHR31744:SF233">
    <property type="entry name" value="NAC DOMAIN-CONTAINING PROTEIN 72-LIKE"/>
    <property type="match status" value="1"/>
</dbReference>
<dbReference type="InterPro" id="IPR036093">
    <property type="entry name" value="NAC_dom_sf"/>
</dbReference>
<accession>A0A811P810</accession>
<feature type="compositionally biased region" description="Low complexity" evidence="6">
    <location>
        <begin position="281"/>
        <end position="293"/>
    </location>
</feature>
<reference evidence="8" key="1">
    <citation type="submission" date="2020-10" db="EMBL/GenBank/DDBJ databases">
        <authorList>
            <person name="Han B."/>
            <person name="Lu T."/>
            <person name="Zhao Q."/>
            <person name="Huang X."/>
            <person name="Zhao Y."/>
        </authorList>
    </citation>
    <scope>NUCLEOTIDE SEQUENCE</scope>
</reference>
<dbReference type="FunFam" id="2.170.150.80:FF:000008">
    <property type="entry name" value="NAC domain-containing protein 72-like"/>
    <property type="match status" value="1"/>
</dbReference>
<sequence length="365" mass="39368">MEGAAAGGGSSLVFRGCHLPPGFRFQPTDQEIIVCYLKKKIAGTATSVTSIIADVDIYKFDPWDLPDKAMFGEGEWFFFSPRDRKYPNGARPNRTAGSGYWKATGADKPILAAGGAHCLGVKKALVFYQGRSPKGSKTEWVMHEYRLLDTDAAAVLARPTAANSMRLDDWVLCRVRKKGVSLGPADMDDTSEGITTTTTRAAVPANDTDYHHAEMEMAAATQREVLRHHQVPDAGTGGAFGDVVIDWNKNDDDGGDASGGLSGSPSAHHMHHDQGHGHGGMVPVPGAASAAPPHTQHHHGLVSVLESIKRNLSFQAIDELYLLQPSAKRANYMTTMLSRGDDDDDHQHSISSPTCFSISDTDEVF</sequence>
<evidence type="ECO:0000259" key="7">
    <source>
        <dbReference type="PROSITE" id="PS51005"/>
    </source>
</evidence>
<evidence type="ECO:0000256" key="3">
    <source>
        <dbReference type="ARBA" id="ARBA00023125"/>
    </source>
</evidence>
<feature type="region of interest" description="Disordered" evidence="6">
    <location>
        <begin position="339"/>
        <end position="365"/>
    </location>
</feature>
<feature type="region of interest" description="Disordered" evidence="6">
    <location>
        <begin position="251"/>
        <end position="298"/>
    </location>
</feature>
<comment type="subcellular location">
    <subcellularLocation>
        <location evidence="1">Nucleus</location>
    </subcellularLocation>
</comment>
<evidence type="ECO:0000256" key="4">
    <source>
        <dbReference type="ARBA" id="ARBA00023163"/>
    </source>
</evidence>
<keyword evidence="2" id="KW-0805">Transcription regulation</keyword>
<keyword evidence="5" id="KW-0539">Nucleus</keyword>
<feature type="compositionally biased region" description="Polar residues" evidence="6">
    <location>
        <begin position="349"/>
        <end position="359"/>
    </location>
</feature>
<dbReference type="Proteomes" id="UP000604825">
    <property type="component" value="Unassembled WGS sequence"/>
</dbReference>
<dbReference type="AlphaFoldDB" id="A0A811P810"/>
<dbReference type="GO" id="GO:0003677">
    <property type="term" value="F:DNA binding"/>
    <property type="evidence" value="ECO:0007669"/>
    <property type="project" value="UniProtKB-KW"/>
</dbReference>
<evidence type="ECO:0000256" key="1">
    <source>
        <dbReference type="ARBA" id="ARBA00004123"/>
    </source>
</evidence>
<keyword evidence="4" id="KW-0804">Transcription</keyword>
<name>A0A811P810_9POAL</name>
<proteinExistence type="predicted"/>
<dbReference type="GO" id="GO:0005634">
    <property type="term" value="C:nucleus"/>
    <property type="evidence" value="ECO:0007669"/>
    <property type="project" value="UniProtKB-SubCell"/>
</dbReference>
<organism evidence="8 9">
    <name type="scientific">Miscanthus lutarioriparius</name>
    <dbReference type="NCBI Taxonomy" id="422564"/>
    <lineage>
        <taxon>Eukaryota</taxon>
        <taxon>Viridiplantae</taxon>
        <taxon>Streptophyta</taxon>
        <taxon>Embryophyta</taxon>
        <taxon>Tracheophyta</taxon>
        <taxon>Spermatophyta</taxon>
        <taxon>Magnoliopsida</taxon>
        <taxon>Liliopsida</taxon>
        <taxon>Poales</taxon>
        <taxon>Poaceae</taxon>
        <taxon>PACMAD clade</taxon>
        <taxon>Panicoideae</taxon>
        <taxon>Andropogonodae</taxon>
        <taxon>Andropogoneae</taxon>
        <taxon>Saccharinae</taxon>
        <taxon>Miscanthus</taxon>
    </lineage>
</organism>
<dbReference type="Pfam" id="PF02365">
    <property type="entry name" value="NAM"/>
    <property type="match status" value="1"/>
</dbReference>